<evidence type="ECO:0000313" key="8">
    <source>
        <dbReference type="Proteomes" id="UP000317557"/>
    </source>
</evidence>
<organism evidence="7 8">
    <name type="scientific">Gracilimonas mengyeensis</name>
    <dbReference type="NCBI Taxonomy" id="1302730"/>
    <lineage>
        <taxon>Bacteria</taxon>
        <taxon>Pseudomonadati</taxon>
        <taxon>Balneolota</taxon>
        <taxon>Balneolia</taxon>
        <taxon>Balneolales</taxon>
        <taxon>Balneolaceae</taxon>
        <taxon>Gracilimonas</taxon>
    </lineage>
</organism>
<dbReference type="AlphaFoldDB" id="A0A521CLG4"/>
<dbReference type="InterPro" id="IPR016161">
    <property type="entry name" value="Ald_DH/histidinol_DH"/>
</dbReference>
<dbReference type="InterPro" id="IPR016163">
    <property type="entry name" value="Ald_DH_C"/>
</dbReference>
<proteinExistence type="inferred from homology"/>
<dbReference type="Gene3D" id="3.40.605.10">
    <property type="entry name" value="Aldehyde Dehydrogenase, Chain A, domain 1"/>
    <property type="match status" value="1"/>
</dbReference>
<dbReference type="OrthoDB" id="973733at2"/>
<dbReference type="FunFam" id="3.40.309.10:FF:000009">
    <property type="entry name" value="Aldehyde dehydrogenase A"/>
    <property type="match status" value="1"/>
</dbReference>
<evidence type="ECO:0000256" key="5">
    <source>
        <dbReference type="RuleBase" id="RU003345"/>
    </source>
</evidence>
<dbReference type="Gene3D" id="3.40.309.10">
    <property type="entry name" value="Aldehyde Dehydrogenase, Chain A, domain 2"/>
    <property type="match status" value="1"/>
</dbReference>
<dbReference type="InterPro" id="IPR016162">
    <property type="entry name" value="Ald_DH_N"/>
</dbReference>
<dbReference type="GO" id="GO:0016620">
    <property type="term" value="F:oxidoreductase activity, acting on the aldehyde or oxo group of donors, NAD or NADP as acceptor"/>
    <property type="evidence" value="ECO:0007669"/>
    <property type="project" value="InterPro"/>
</dbReference>
<keyword evidence="8" id="KW-1185">Reference proteome</keyword>
<dbReference type="PANTHER" id="PTHR42986:SF1">
    <property type="entry name" value="BENZALDEHYDE DEHYDROGENASE YFMT"/>
    <property type="match status" value="1"/>
</dbReference>
<evidence type="ECO:0000256" key="2">
    <source>
        <dbReference type="ARBA" id="ARBA00023002"/>
    </source>
</evidence>
<evidence type="ECO:0000313" key="7">
    <source>
        <dbReference type="EMBL" id="SMO60307.1"/>
    </source>
</evidence>
<name>A0A521CLG4_9BACT</name>
<feature type="active site" evidence="4">
    <location>
        <position position="253"/>
    </location>
</feature>
<keyword evidence="3" id="KW-0520">NAD</keyword>
<reference evidence="7 8" key="1">
    <citation type="submission" date="2017-05" db="EMBL/GenBank/DDBJ databases">
        <authorList>
            <person name="Varghese N."/>
            <person name="Submissions S."/>
        </authorList>
    </citation>
    <scope>NUCLEOTIDE SEQUENCE [LARGE SCALE GENOMIC DNA]</scope>
    <source>
        <strain evidence="7 8">DSM 21985</strain>
    </source>
</reference>
<dbReference type="PROSITE" id="PS00687">
    <property type="entry name" value="ALDEHYDE_DEHYDR_GLU"/>
    <property type="match status" value="1"/>
</dbReference>
<evidence type="ECO:0000256" key="3">
    <source>
        <dbReference type="ARBA" id="ARBA00023027"/>
    </source>
</evidence>
<protein>
    <submittedName>
        <fullName evidence="7">Aldehyde dehydrogenase (NAD+)</fullName>
    </submittedName>
</protein>
<dbReference type="EMBL" id="FXTP01000006">
    <property type="protein sequence ID" value="SMO60307.1"/>
    <property type="molecule type" value="Genomic_DNA"/>
</dbReference>
<dbReference type="Pfam" id="PF00171">
    <property type="entry name" value="Aldedh"/>
    <property type="match status" value="1"/>
</dbReference>
<sequence length="486" mass="53289">MSTYEDLDKNYINGNWKDGSGDSSVDVLNPYTKENIFSFKSSNESDVDEAYSAAKAAQKEWEKKTPSEKRNIFDRAAEIMKERKEEITDWITKESGGTKVKAETEWMIAFEALRVSANYPYEVKGEIFPSLIPGKESRMYRKPLGVITIITPWNFPLNLSMRSIAPALATGNAVVVKPAEDTPVTGATIIAKIFEEAGLPEGLFNVVLGKGSDIGDYIVEHPTGELISFTGSTPIGKRIAKKAAEQMKDVSLELGGNNAMIVLDDADLENAVDAALFGKYMHQGQICMAANRILVDEKIYDDFVEQFTEKAKALKVGDPTDPETEIGPIVNESQVEKIMDLVNEGIEAGAEPLTEIKQEGNLIHPVVLANVTNDMPVAQKEIFGPVAPIIKFSGDEEAIKLANDTSQGLSGAVHSKNTERALNVAKSIETGMIHINDQPVNDDANAVFGGEKQSGIGRFNGDFIKEEFTTTQWVTVQHEERPYAFS</sequence>
<feature type="domain" description="Aldehyde dehydrogenase" evidence="6">
    <location>
        <begin position="16"/>
        <end position="474"/>
    </location>
</feature>
<keyword evidence="2 5" id="KW-0560">Oxidoreductase</keyword>
<evidence type="ECO:0000259" key="6">
    <source>
        <dbReference type="Pfam" id="PF00171"/>
    </source>
</evidence>
<dbReference type="InterPro" id="IPR015590">
    <property type="entry name" value="Aldehyde_DH_dom"/>
</dbReference>
<dbReference type="PROSITE" id="PS00070">
    <property type="entry name" value="ALDEHYDE_DEHYDR_CYS"/>
    <property type="match status" value="1"/>
</dbReference>
<accession>A0A521CLG4</accession>
<dbReference type="SUPFAM" id="SSF53720">
    <property type="entry name" value="ALDH-like"/>
    <property type="match status" value="1"/>
</dbReference>
<evidence type="ECO:0000256" key="4">
    <source>
        <dbReference type="PROSITE-ProRule" id="PRU10007"/>
    </source>
</evidence>
<comment type="similarity">
    <text evidence="1 5">Belongs to the aldehyde dehydrogenase family.</text>
</comment>
<dbReference type="InterPro" id="IPR016160">
    <property type="entry name" value="Ald_DH_CS_CYS"/>
</dbReference>
<dbReference type="Proteomes" id="UP000317557">
    <property type="component" value="Unassembled WGS sequence"/>
</dbReference>
<dbReference type="PANTHER" id="PTHR42986">
    <property type="entry name" value="BENZALDEHYDE DEHYDROGENASE YFMT"/>
    <property type="match status" value="1"/>
</dbReference>
<dbReference type="FunFam" id="3.40.605.10:FF:000007">
    <property type="entry name" value="NAD/NADP-dependent betaine aldehyde dehydrogenase"/>
    <property type="match status" value="1"/>
</dbReference>
<dbReference type="InterPro" id="IPR029510">
    <property type="entry name" value="Ald_DH_CS_GLU"/>
</dbReference>
<dbReference type="RefSeq" id="WP_142454044.1">
    <property type="nucleotide sequence ID" value="NZ_FXTP01000006.1"/>
</dbReference>
<gene>
    <name evidence="7" type="ORF">SAMN06265219_1068</name>
</gene>
<evidence type="ECO:0000256" key="1">
    <source>
        <dbReference type="ARBA" id="ARBA00009986"/>
    </source>
</evidence>